<dbReference type="InterPro" id="IPR035566">
    <property type="entry name" value="Ribosomal_protein_bL20_C"/>
</dbReference>
<dbReference type="PRINTS" id="PR00062">
    <property type="entry name" value="RIBOSOMALL20"/>
</dbReference>
<name>A0A2M7RIA9_9BACT</name>
<evidence type="ECO:0000313" key="9">
    <source>
        <dbReference type="EMBL" id="PIY96498.1"/>
    </source>
</evidence>
<dbReference type="Gene3D" id="1.10.1900.20">
    <property type="entry name" value="Ribosomal protein L20"/>
    <property type="match status" value="1"/>
</dbReference>
<dbReference type="GO" id="GO:0006412">
    <property type="term" value="P:translation"/>
    <property type="evidence" value="ECO:0007669"/>
    <property type="project" value="InterPro"/>
</dbReference>
<sequence>MRVKRGIVRHRRHKKVRALAKGYRGVRRTTFKGANEAVIKAGQHAYRDRRKKKRVFRSLWIVRLNAALRERGLKYSTVMNVLIKKKVDLDRQTLSELAIHEPVAFDAVLKTAGLGK</sequence>
<dbReference type="Pfam" id="PF00453">
    <property type="entry name" value="Ribosomal_L20"/>
    <property type="match status" value="1"/>
</dbReference>
<dbReference type="EMBL" id="PFME01000006">
    <property type="protein sequence ID" value="PIY96498.1"/>
    <property type="molecule type" value="Genomic_DNA"/>
</dbReference>
<evidence type="ECO:0000313" key="10">
    <source>
        <dbReference type="Proteomes" id="UP000230238"/>
    </source>
</evidence>
<evidence type="ECO:0000256" key="1">
    <source>
        <dbReference type="ARBA" id="ARBA00007698"/>
    </source>
</evidence>
<dbReference type="GO" id="GO:0019843">
    <property type="term" value="F:rRNA binding"/>
    <property type="evidence" value="ECO:0007669"/>
    <property type="project" value="UniProtKB-UniRule"/>
</dbReference>
<evidence type="ECO:0000256" key="8">
    <source>
        <dbReference type="RuleBase" id="RU000560"/>
    </source>
</evidence>
<proteinExistence type="inferred from homology"/>
<evidence type="ECO:0000256" key="5">
    <source>
        <dbReference type="ARBA" id="ARBA00023274"/>
    </source>
</evidence>
<dbReference type="PANTHER" id="PTHR10986">
    <property type="entry name" value="39S RIBOSOMAL PROTEIN L20"/>
    <property type="match status" value="1"/>
</dbReference>
<keyword evidence="4 7" id="KW-0689">Ribosomal protein</keyword>
<dbReference type="CDD" id="cd07026">
    <property type="entry name" value="Ribosomal_L20"/>
    <property type="match status" value="1"/>
</dbReference>
<dbReference type="GO" id="GO:1990904">
    <property type="term" value="C:ribonucleoprotein complex"/>
    <property type="evidence" value="ECO:0007669"/>
    <property type="project" value="UniProtKB-KW"/>
</dbReference>
<dbReference type="Gene3D" id="6.10.160.10">
    <property type="match status" value="1"/>
</dbReference>
<keyword evidence="5 7" id="KW-0687">Ribonucleoprotein</keyword>
<dbReference type="GO" id="GO:0000027">
    <property type="term" value="P:ribosomal large subunit assembly"/>
    <property type="evidence" value="ECO:0007669"/>
    <property type="project" value="UniProtKB-UniRule"/>
</dbReference>
<dbReference type="HAMAP" id="MF_00382">
    <property type="entry name" value="Ribosomal_bL20"/>
    <property type="match status" value="1"/>
</dbReference>
<dbReference type="FunFam" id="1.10.1900.20:FF:000001">
    <property type="entry name" value="50S ribosomal protein L20"/>
    <property type="match status" value="1"/>
</dbReference>
<keyword evidence="2 7" id="KW-0699">rRNA-binding</keyword>
<evidence type="ECO:0000256" key="6">
    <source>
        <dbReference type="ARBA" id="ARBA00035172"/>
    </source>
</evidence>
<dbReference type="SUPFAM" id="SSF74731">
    <property type="entry name" value="Ribosomal protein L20"/>
    <property type="match status" value="1"/>
</dbReference>
<evidence type="ECO:0000256" key="2">
    <source>
        <dbReference type="ARBA" id="ARBA00022730"/>
    </source>
</evidence>
<gene>
    <name evidence="7" type="primary">rplT</name>
    <name evidence="9" type="ORF">COY65_00475</name>
</gene>
<evidence type="ECO:0000256" key="3">
    <source>
        <dbReference type="ARBA" id="ARBA00022884"/>
    </source>
</evidence>
<dbReference type="AlphaFoldDB" id="A0A2M7RIA9"/>
<dbReference type="InterPro" id="IPR005813">
    <property type="entry name" value="Ribosomal_bL20"/>
</dbReference>
<organism evidence="9 10">
    <name type="scientific">Candidatus Jorgensenbacteria bacterium CG_4_10_14_0_8_um_filter_39_13</name>
    <dbReference type="NCBI Taxonomy" id="1974589"/>
    <lineage>
        <taxon>Bacteria</taxon>
        <taxon>Candidatus Joergenseniibacteriota</taxon>
    </lineage>
</organism>
<reference evidence="10" key="1">
    <citation type="submission" date="2017-09" db="EMBL/GenBank/DDBJ databases">
        <title>Depth-based differentiation of microbial function through sediment-hosted aquifers and enrichment of novel symbionts in the deep terrestrial subsurface.</title>
        <authorList>
            <person name="Probst A.J."/>
            <person name="Ladd B."/>
            <person name="Jarett J.K."/>
            <person name="Geller-Mcgrath D.E."/>
            <person name="Sieber C.M.K."/>
            <person name="Emerson J.B."/>
            <person name="Anantharaman K."/>
            <person name="Thomas B.C."/>
            <person name="Malmstrom R."/>
            <person name="Stieglmeier M."/>
            <person name="Klingl A."/>
            <person name="Woyke T."/>
            <person name="Ryan C.M."/>
            <person name="Banfield J.F."/>
        </authorList>
    </citation>
    <scope>NUCLEOTIDE SEQUENCE [LARGE SCALE GENOMIC DNA]</scope>
</reference>
<dbReference type="NCBIfam" id="TIGR01032">
    <property type="entry name" value="rplT_bact"/>
    <property type="match status" value="1"/>
</dbReference>
<comment type="similarity">
    <text evidence="1 7 8">Belongs to the bacterial ribosomal protein bL20 family.</text>
</comment>
<dbReference type="GO" id="GO:0005840">
    <property type="term" value="C:ribosome"/>
    <property type="evidence" value="ECO:0007669"/>
    <property type="project" value="UniProtKB-KW"/>
</dbReference>
<dbReference type="GO" id="GO:0003735">
    <property type="term" value="F:structural constituent of ribosome"/>
    <property type="evidence" value="ECO:0007669"/>
    <property type="project" value="InterPro"/>
</dbReference>
<comment type="function">
    <text evidence="7 8">Binds directly to 23S ribosomal RNA and is necessary for the in vitro assembly process of the 50S ribosomal subunit. It is not involved in the protein synthesizing functions of that subunit.</text>
</comment>
<keyword evidence="3 7" id="KW-0694">RNA-binding</keyword>
<protein>
    <recommendedName>
        <fullName evidence="6 7">Large ribosomal subunit protein bL20</fullName>
    </recommendedName>
</protein>
<dbReference type="PROSITE" id="PS00937">
    <property type="entry name" value="RIBOSOMAL_L20"/>
    <property type="match status" value="1"/>
</dbReference>
<evidence type="ECO:0000256" key="7">
    <source>
        <dbReference type="HAMAP-Rule" id="MF_00382"/>
    </source>
</evidence>
<accession>A0A2M7RIA9</accession>
<dbReference type="Proteomes" id="UP000230238">
    <property type="component" value="Unassembled WGS sequence"/>
</dbReference>
<evidence type="ECO:0000256" key="4">
    <source>
        <dbReference type="ARBA" id="ARBA00022980"/>
    </source>
</evidence>
<dbReference type="InterPro" id="IPR049946">
    <property type="entry name" value="RIBOSOMAL_L20_CS"/>
</dbReference>
<comment type="caution">
    <text evidence="9">The sequence shown here is derived from an EMBL/GenBank/DDBJ whole genome shotgun (WGS) entry which is preliminary data.</text>
</comment>